<dbReference type="SUPFAM" id="SSF47616">
    <property type="entry name" value="GST C-terminal domain-like"/>
    <property type="match status" value="1"/>
</dbReference>
<keyword evidence="5" id="KW-1185">Reference proteome</keyword>
<dbReference type="Gene3D" id="3.40.30.10">
    <property type="entry name" value="Glutaredoxin"/>
    <property type="match status" value="1"/>
</dbReference>
<evidence type="ECO:0000313" key="4">
    <source>
        <dbReference type="EMBL" id="GJE25686.1"/>
    </source>
</evidence>
<name>A0ABQ4T611_METOR</name>
<dbReference type="Proteomes" id="UP001055156">
    <property type="component" value="Unassembled WGS sequence"/>
</dbReference>
<dbReference type="PROSITE" id="PS50405">
    <property type="entry name" value="GST_CTER"/>
    <property type="match status" value="1"/>
</dbReference>
<evidence type="ECO:0000313" key="5">
    <source>
        <dbReference type="Proteomes" id="UP001055156"/>
    </source>
</evidence>
<dbReference type="EMBL" id="BPQV01000001">
    <property type="protein sequence ID" value="GJE25686.1"/>
    <property type="molecule type" value="Genomic_DNA"/>
</dbReference>
<dbReference type="Gene3D" id="1.20.1050.10">
    <property type="match status" value="1"/>
</dbReference>
<accession>A0ABQ4T611</accession>
<reference evidence="4" key="1">
    <citation type="journal article" date="2021" name="Front. Microbiol.">
        <title>Comprehensive Comparative Genomics and Phenotyping of Methylobacterium Species.</title>
        <authorList>
            <person name="Alessa O."/>
            <person name="Ogura Y."/>
            <person name="Fujitani Y."/>
            <person name="Takami H."/>
            <person name="Hayashi T."/>
            <person name="Sahin N."/>
            <person name="Tani A."/>
        </authorList>
    </citation>
    <scope>NUCLEOTIDE SEQUENCE</scope>
    <source>
        <strain evidence="4">NBRC 15689</strain>
    </source>
</reference>
<dbReference type="CDD" id="cd03056">
    <property type="entry name" value="GST_N_4"/>
    <property type="match status" value="1"/>
</dbReference>
<protein>
    <submittedName>
        <fullName evidence="4">Disulfide-bond oxidoreductase YfcG</fullName>
    </submittedName>
</protein>
<comment type="caution">
    <text evidence="4">The sequence shown here is derived from an EMBL/GenBank/DDBJ whole genome shotgun (WGS) entry which is preliminary data.</text>
</comment>
<reference evidence="4" key="2">
    <citation type="submission" date="2021-08" db="EMBL/GenBank/DDBJ databases">
        <authorList>
            <person name="Tani A."/>
            <person name="Ola A."/>
            <person name="Ogura Y."/>
            <person name="Katsura K."/>
            <person name="Hayashi T."/>
        </authorList>
    </citation>
    <scope>NUCLEOTIDE SEQUENCE</scope>
    <source>
        <strain evidence="4">NBRC 15689</strain>
    </source>
</reference>
<dbReference type="InterPro" id="IPR004046">
    <property type="entry name" value="GST_C"/>
</dbReference>
<feature type="domain" description="GST N-terminal" evidence="2">
    <location>
        <begin position="1"/>
        <end position="82"/>
    </location>
</feature>
<dbReference type="InterPro" id="IPR036249">
    <property type="entry name" value="Thioredoxin-like_sf"/>
</dbReference>
<dbReference type="SFLD" id="SFLDG00358">
    <property type="entry name" value="Main_(cytGST)"/>
    <property type="match status" value="1"/>
</dbReference>
<dbReference type="PROSITE" id="PS50404">
    <property type="entry name" value="GST_NTER"/>
    <property type="match status" value="1"/>
</dbReference>
<evidence type="ECO:0000259" key="2">
    <source>
        <dbReference type="PROSITE" id="PS50404"/>
    </source>
</evidence>
<dbReference type="SUPFAM" id="SSF52833">
    <property type="entry name" value="Thioredoxin-like"/>
    <property type="match status" value="1"/>
</dbReference>
<dbReference type="InterPro" id="IPR040079">
    <property type="entry name" value="Glutathione_S-Trfase"/>
</dbReference>
<organism evidence="4 5">
    <name type="scientific">Methylobacterium organophilum</name>
    <dbReference type="NCBI Taxonomy" id="410"/>
    <lineage>
        <taxon>Bacteria</taxon>
        <taxon>Pseudomonadati</taxon>
        <taxon>Pseudomonadota</taxon>
        <taxon>Alphaproteobacteria</taxon>
        <taxon>Hyphomicrobiales</taxon>
        <taxon>Methylobacteriaceae</taxon>
        <taxon>Methylobacterium</taxon>
    </lineage>
</organism>
<evidence type="ECO:0000259" key="3">
    <source>
        <dbReference type="PROSITE" id="PS50405"/>
    </source>
</evidence>
<proteinExistence type="inferred from homology"/>
<dbReference type="InterPro" id="IPR004045">
    <property type="entry name" value="Glutathione_S-Trfase_N"/>
</dbReference>
<dbReference type="SFLD" id="SFLDS00019">
    <property type="entry name" value="Glutathione_Transferase_(cytos"/>
    <property type="match status" value="1"/>
</dbReference>
<comment type="similarity">
    <text evidence="1">Belongs to the GST superfamily.</text>
</comment>
<dbReference type="InterPro" id="IPR036282">
    <property type="entry name" value="Glutathione-S-Trfase_C_sf"/>
</dbReference>
<dbReference type="RefSeq" id="WP_238309612.1">
    <property type="nucleotide sequence ID" value="NZ_BPQV01000001.1"/>
</dbReference>
<dbReference type="Pfam" id="PF02798">
    <property type="entry name" value="GST_N"/>
    <property type="match status" value="1"/>
</dbReference>
<dbReference type="Pfam" id="PF00043">
    <property type="entry name" value="GST_C"/>
    <property type="match status" value="1"/>
</dbReference>
<gene>
    <name evidence="4" type="primary">yfcG_1</name>
    <name evidence="4" type="ORF">LKMONMHP_0525</name>
</gene>
<dbReference type="InterPro" id="IPR010987">
    <property type="entry name" value="Glutathione-S-Trfase_C-like"/>
</dbReference>
<feature type="domain" description="GST C-terminal" evidence="3">
    <location>
        <begin position="87"/>
        <end position="221"/>
    </location>
</feature>
<sequence>MSIRLYTYRESGNSYKVRLLLAFLGLTVEEVEIDFPGREQHGPAFLAINPRGEVPVLIDGDRTFTDSAAILVHLADKHAGQTWWSHEAAEQAEIVDWLAFAASWIQHGVFTARAILSFQGPHDGFGIWGNANTLAEATARGVKSLQILEAALETRAWLAAGRPTIADLAVFPYVALAPMGDISLEPFPAVRAWIARLRARPGFIPIAGLDDPLYRRRPREAA</sequence>
<evidence type="ECO:0000256" key="1">
    <source>
        <dbReference type="RuleBase" id="RU003494"/>
    </source>
</evidence>
<dbReference type="PANTHER" id="PTHR44051:SF2">
    <property type="entry name" value="HYPOTHETICAL GLUTATHIONE S-TRANSFERASE LIKE PROTEIN"/>
    <property type="match status" value="1"/>
</dbReference>
<dbReference type="PANTHER" id="PTHR44051">
    <property type="entry name" value="GLUTATHIONE S-TRANSFERASE-RELATED"/>
    <property type="match status" value="1"/>
</dbReference>